<gene>
    <name evidence="3" type="ORF">A2841_02000</name>
</gene>
<evidence type="ECO:0000313" key="3">
    <source>
        <dbReference type="EMBL" id="OGG44723.1"/>
    </source>
</evidence>
<evidence type="ECO:0008006" key="5">
    <source>
        <dbReference type="Google" id="ProtNLM"/>
    </source>
</evidence>
<comment type="caution">
    <text evidence="3">The sequence shown here is derived from an EMBL/GenBank/DDBJ whole genome shotgun (WGS) entry which is preliminary data.</text>
</comment>
<reference evidence="3 4" key="1">
    <citation type="journal article" date="2016" name="Nat. Commun.">
        <title>Thousands of microbial genomes shed light on interconnected biogeochemical processes in an aquifer system.</title>
        <authorList>
            <person name="Anantharaman K."/>
            <person name="Brown C.T."/>
            <person name="Hug L.A."/>
            <person name="Sharon I."/>
            <person name="Castelle C.J."/>
            <person name="Probst A.J."/>
            <person name="Thomas B.C."/>
            <person name="Singh A."/>
            <person name="Wilkins M.J."/>
            <person name="Karaoz U."/>
            <person name="Brodie E.L."/>
            <person name="Williams K.H."/>
            <person name="Hubbard S.S."/>
            <person name="Banfield J.F."/>
        </authorList>
    </citation>
    <scope>NUCLEOTIDE SEQUENCE [LARGE SCALE GENOMIC DNA]</scope>
</reference>
<dbReference type="PANTHER" id="PTHR45947:SF3">
    <property type="entry name" value="SULFOQUINOVOSYL TRANSFERASE SQD2"/>
    <property type="match status" value="1"/>
</dbReference>
<dbReference type="InterPro" id="IPR050194">
    <property type="entry name" value="Glycosyltransferase_grp1"/>
</dbReference>
<evidence type="ECO:0000313" key="4">
    <source>
        <dbReference type="Proteomes" id="UP000178249"/>
    </source>
</evidence>
<evidence type="ECO:0000259" key="1">
    <source>
        <dbReference type="Pfam" id="PF00534"/>
    </source>
</evidence>
<name>A0A1F6C6I1_9BACT</name>
<dbReference type="AlphaFoldDB" id="A0A1F6C6I1"/>
<dbReference type="Proteomes" id="UP000178249">
    <property type="component" value="Unassembled WGS sequence"/>
</dbReference>
<sequence length="392" mass="43836">MRIAIFTDTFLPQINGVVRSIVTTANTLARHGHEVAVFTINAETLSKSVRQKELDPLVEVHPFASFTLPTYKDIQVRVPTFGPALYQVYKFQPDLIHSHTTFGIGWEAVAAANALDVPLVGTHHGFLAEYLKHVRLDYAVMKNLTRRYMAFYYNRCDAVLTPSEALTKELRDYKLKRAVYVISNPMDLKYFSTTKSKERLRKKYHITKPVIIHCGRISYEKSIDVVVKAFSTLHEGGTDAELVIIGDGPERKKIETLCRKLGIERFVKFTGMLRGADLVERVAAGDLFVSASTTETQGLVFLEAMSLGLPVIGVDAGGVPEYVENKKNGLIVEPNNSKKLAEAMRTLVEDAKLREAFGAHARASVARYDADLIVSKIENVYKVLVRMNNTTL</sequence>
<dbReference type="InterPro" id="IPR001296">
    <property type="entry name" value="Glyco_trans_1"/>
</dbReference>
<feature type="domain" description="Glycosyl transferase family 1" evidence="1">
    <location>
        <begin position="197"/>
        <end position="362"/>
    </location>
</feature>
<proteinExistence type="predicted"/>
<organism evidence="3 4">
    <name type="scientific">Candidatus Kaiserbacteria bacterium RIFCSPHIGHO2_01_FULL_48_10</name>
    <dbReference type="NCBI Taxonomy" id="1798476"/>
    <lineage>
        <taxon>Bacteria</taxon>
        <taxon>Candidatus Kaiseribacteriota</taxon>
    </lineage>
</organism>
<evidence type="ECO:0000259" key="2">
    <source>
        <dbReference type="Pfam" id="PF13439"/>
    </source>
</evidence>
<protein>
    <recommendedName>
        <fullName evidence="5">Glycosyl transferase family 1</fullName>
    </recommendedName>
</protein>
<dbReference type="EMBL" id="MFKP01000003">
    <property type="protein sequence ID" value="OGG44723.1"/>
    <property type="molecule type" value="Genomic_DNA"/>
</dbReference>
<dbReference type="SUPFAM" id="SSF53756">
    <property type="entry name" value="UDP-Glycosyltransferase/glycogen phosphorylase"/>
    <property type="match status" value="1"/>
</dbReference>
<feature type="domain" description="Glycosyltransferase subfamily 4-like N-terminal" evidence="2">
    <location>
        <begin position="14"/>
        <end position="189"/>
    </location>
</feature>
<dbReference type="Pfam" id="PF00534">
    <property type="entry name" value="Glycos_transf_1"/>
    <property type="match status" value="1"/>
</dbReference>
<dbReference type="Pfam" id="PF13439">
    <property type="entry name" value="Glyco_transf_4"/>
    <property type="match status" value="1"/>
</dbReference>
<accession>A0A1F6C6I1</accession>
<dbReference type="GO" id="GO:0016757">
    <property type="term" value="F:glycosyltransferase activity"/>
    <property type="evidence" value="ECO:0007669"/>
    <property type="project" value="InterPro"/>
</dbReference>
<dbReference type="PANTHER" id="PTHR45947">
    <property type="entry name" value="SULFOQUINOVOSYL TRANSFERASE SQD2"/>
    <property type="match status" value="1"/>
</dbReference>
<dbReference type="Gene3D" id="3.40.50.2000">
    <property type="entry name" value="Glycogen Phosphorylase B"/>
    <property type="match status" value="2"/>
</dbReference>
<dbReference type="InterPro" id="IPR028098">
    <property type="entry name" value="Glyco_trans_4-like_N"/>
</dbReference>